<evidence type="ECO:0000313" key="2">
    <source>
        <dbReference type="Proteomes" id="UP000569951"/>
    </source>
</evidence>
<dbReference type="RefSeq" id="WP_183985892.1">
    <property type="nucleotide sequence ID" value="NZ_JACHHG010000004.1"/>
</dbReference>
<dbReference type="Proteomes" id="UP000569951">
    <property type="component" value="Unassembled WGS sequence"/>
</dbReference>
<protein>
    <submittedName>
        <fullName evidence="1">Uncharacterized protein</fullName>
    </submittedName>
</protein>
<dbReference type="EMBL" id="JACHHG010000004">
    <property type="protein sequence ID" value="MBB6097953.1"/>
    <property type="molecule type" value="Genomic_DNA"/>
</dbReference>
<keyword evidence="2" id="KW-1185">Reference proteome</keyword>
<proteinExistence type="predicted"/>
<evidence type="ECO:0000313" key="1">
    <source>
        <dbReference type="EMBL" id="MBB6097953.1"/>
    </source>
</evidence>
<organism evidence="1 2">
    <name type="scientific">Deinobacterium chartae</name>
    <dbReference type="NCBI Taxonomy" id="521158"/>
    <lineage>
        <taxon>Bacteria</taxon>
        <taxon>Thermotogati</taxon>
        <taxon>Deinococcota</taxon>
        <taxon>Deinococci</taxon>
        <taxon>Deinococcales</taxon>
        <taxon>Deinococcaceae</taxon>
        <taxon>Deinobacterium</taxon>
    </lineage>
</organism>
<name>A0A841HYJ0_9DEIO</name>
<gene>
    <name evidence="1" type="ORF">HNR42_001376</name>
</gene>
<comment type="caution">
    <text evidence="1">The sequence shown here is derived from an EMBL/GenBank/DDBJ whole genome shotgun (WGS) entry which is preliminary data.</text>
</comment>
<accession>A0A841HYJ0</accession>
<dbReference type="AlphaFoldDB" id="A0A841HYJ0"/>
<reference evidence="1 2" key="1">
    <citation type="submission" date="2020-08" db="EMBL/GenBank/DDBJ databases">
        <title>Genomic Encyclopedia of Type Strains, Phase IV (KMG-IV): sequencing the most valuable type-strain genomes for metagenomic binning, comparative biology and taxonomic classification.</title>
        <authorList>
            <person name="Goeker M."/>
        </authorList>
    </citation>
    <scope>NUCLEOTIDE SEQUENCE [LARGE SCALE GENOMIC DNA]</scope>
    <source>
        <strain evidence="1 2">DSM 21458</strain>
    </source>
</reference>
<sequence>MDAVIIALILVLVVAACAFVWWRSRKHPQPRTEPPAVPRVLDLSRVQLAYRPQLQRIIENGNAATRGLPHTAQLEVNACLELCVRLAAEASALEANLPRKGTMLPATVLSPLEEIHGQMRTRQEEIQGALDRAESAFARPIEPWQVELLRRELERSAQPN</sequence>